<organism evidence="3 4">
    <name type="scientific">Phytophthora fragariaefolia</name>
    <dbReference type="NCBI Taxonomy" id="1490495"/>
    <lineage>
        <taxon>Eukaryota</taxon>
        <taxon>Sar</taxon>
        <taxon>Stramenopiles</taxon>
        <taxon>Oomycota</taxon>
        <taxon>Peronosporomycetes</taxon>
        <taxon>Peronosporales</taxon>
        <taxon>Peronosporaceae</taxon>
        <taxon>Phytophthora</taxon>
    </lineage>
</organism>
<dbReference type="EMBL" id="BSXT01000196">
    <property type="protein sequence ID" value="GMF20438.1"/>
    <property type="molecule type" value="Genomic_DNA"/>
</dbReference>
<sequence length="111" mass="12940">MTPNIDYRLQHAIEEKRFEPLDLLVINEVSMMSMTEWLRLDKLLRRYKTFPGVPFGGFNMVLVGDFLQMPPVKTDQIYIDPADMAEVKTAAIEGFELWRKFTTVIILEESV</sequence>
<comment type="catalytic activity">
    <reaction evidence="1">
        <text>ATP + H2O = ADP + phosphate + H(+)</text>
        <dbReference type="Rhea" id="RHEA:13065"/>
        <dbReference type="ChEBI" id="CHEBI:15377"/>
        <dbReference type="ChEBI" id="CHEBI:15378"/>
        <dbReference type="ChEBI" id="CHEBI:30616"/>
        <dbReference type="ChEBI" id="CHEBI:43474"/>
        <dbReference type="ChEBI" id="CHEBI:456216"/>
        <dbReference type="EC" id="5.6.2.3"/>
    </reaction>
</comment>
<dbReference type="InterPro" id="IPR010285">
    <property type="entry name" value="DNA_helicase_pif1-like_DEAD"/>
</dbReference>
<keyword evidence="1" id="KW-0547">Nucleotide-binding</keyword>
<evidence type="ECO:0000313" key="3">
    <source>
        <dbReference type="EMBL" id="GMF20438.1"/>
    </source>
</evidence>
<accession>A0A9W6TUS7</accession>
<dbReference type="GO" id="GO:0006281">
    <property type="term" value="P:DNA repair"/>
    <property type="evidence" value="ECO:0007669"/>
    <property type="project" value="UniProtKB-KW"/>
</dbReference>
<dbReference type="InterPro" id="IPR027417">
    <property type="entry name" value="P-loop_NTPase"/>
</dbReference>
<dbReference type="GO" id="GO:0016787">
    <property type="term" value="F:hydrolase activity"/>
    <property type="evidence" value="ECO:0007669"/>
    <property type="project" value="UniProtKB-KW"/>
</dbReference>
<dbReference type="AlphaFoldDB" id="A0A9W6TUS7"/>
<dbReference type="SUPFAM" id="SSF52540">
    <property type="entry name" value="P-loop containing nucleoside triphosphate hydrolases"/>
    <property type="match status" value="1"/>
</dbReference>
<dbReference type="GO" id="GO:0005524">
    <property type="term" value="F:ATP binding"/>
    <property type="evidence" value="ECO:0007669"/>
    <property type="project" value="UniProtKB-KW"/>
</dbReference>
<evidence type="ECO:0000313" key="4">
    <source>
        <dbReference type="Proteomes" id="UP001165121"/>
    </source>
</evidence>
<comment type="cofactor">
    <cofactor evidence="1">
        <name>Mg(2+)</name>
        <dbReference type="ChEBI" id="CHEBI:18420"/>
    </cofactor>
</comment>
<keyword evidence="1" id="KW-0347">Helicase</keyword>
<dbReference type="Proteomes" id="UP001165121">
    <property type="component" value="Unassembled WGS sequence"/>
</dbReference>
<keyword evidence="1" id="KW-0227">DNA damage</keyword>
<dbReference type="GO" id="GO:0006310">
    <property type="term" value="P:DNA recombination"/>
    <property type="evidence" value="ECO:0007669"/>
    <property type="project" value="UniProtKB-KW"/>
</dbReference>
<name>A0A9W6TUS7_9STRA</name>
<dbReference type="OrthoDB" id="129520at2759"/>
<dbReference type="GO" id="GO:0043139">
    <property type="term" value="F:5'-3' DNA helicase activity"/>
    <property type="evidence" value="ECO:0007669"/>
    <property type="project" value="UniProtKB-EC"/>
</dbReference>
<dbReference type="EC" id="5.6.2.3" evidence="1"/>
<keyword evidence="1" id="KW-0234">DNA repair</keyword>
<dbReference type="GO" id="GO:0000723">
    <property type="term" value="P:telomere maintenance"/>
    <property type="evidence" value="ECO:0007669"/>
    <property type="project" value="InterPro"/>
</dbReference>
<dbReference type="Pfam" id="PF05970">
    <property type="entry name" value="PIF1"/>
    <property type="match status" value="1"/>
</dbReference>
<protein>
    <recommendedName>
        <fullName evidence="1">ATP-dependent DNA helicase</fullName>
        <ecNumber evidence="1">5.6.2.3</ecNumber>
    </recommendedName>
</protein>
<comment type="similarity">
    <text evidence="1">Belongs to the helicase family.</text>
</comment>
<reference evidence="3" key="1">
    <citation type="submission" date="2023-04" db="EMBL/GenBank/DDBJ databases">
        <title>Phytophthora fragariaefolia NBRC 109709.</title>
        <authorList>
            <person name="Ichikawa N."/>
            <person name="Sato H."/>
            <person name="Tonouchi N."/>
        </authorList>
    </citation>
    <scope>NUCLEOTIDE SEQUENCE</scope>
    <source>
        <strain evidence="3">NBRC 109709</strain>
    </source>
</reference>
<keyword evidence="1" id="KW-0233">DNA recombination</keyword>
<proteinExistence type="inferred from homology"/>
<feature type="domain" description="DNA helicase Pif1-like DEAD-box helicase" evidence="2">
    <location>
        <begin position="16"/>
        <end position="108"/>
    </location>
</feature>
<evidence type="ECO:0000259" key="2">
    <source>
        <dbReference type="Pfam" id="PF05970"/>
    </source>
</evidence>
<comment type="caution">
    <text evidence="3">The sequence shown here is derived from an EMBL/GenBank/DDBJ whole genome shotgun (WGS) entry which is preliminary data.</text>
</comment>
<keyword evidence="4" id="KW-1185">Reference proteome</keyword>
<keyword evidence="1" id="KW-0378">Hydrolase</keyword>
<dbReference type="Gene3D" id="3.40.50.300">
    <property type="entry name" value="P-loop containing nucleotide triphosphate hydrolases"/>
    <property type="match status" value="1"/>
</dbReference>
<gene>
    <name evidence="3" type="ORF">Pfra01_000244200</name>
</gene>
<evidence type="ECO:0000256" key="1">
    <source>
        <dbReference type="RuleBase" id="RU363044"/>
    </source>
</evidence>
<keyword evidence="1" id="KW-0067">ATP-binding</keyword>